<dbReference type="CDD" id="cd21141">
    <property type="entry name" value="Cas6_III-like"/>
    <property type="match status" value="1"/>
</dbReference>
<dbReference type="RefSeq" id="WP_344279397.1">
    <property type="nucleotide sequence ID" value="NZ_BAAAMR010000102.1"/>
</dbReference>
<feature type="domain" description="CRISPR-associated protein Cas6 C-terminal" evidence="1">
    <location>
        <begin position="136"/>
        <end position="262"/>
    </location>
</feature>
<protein>
    <recommendedName>
        <fullName evidence="1">CRISPR-associated protein Cas6 C-terminal domain-containing protein</fullName>
    </recommendedName>
</protein>
<dbReference type="EMBL" id="BAAAMR010000102">
    <property type="protein sequence ID" value="GAA2162010.1"/>
    <property type="molecule type" value="Genomic_DNA"/>
</dbReference>
<proteinExistence type="predicted"/>
<accession>A0ABN3ADV3</accession>
<keyword evidence="3" id="KW-1185">Reference proteome</keyword>
<dbReference type="InterPro" id="IPR045747">
    <property type="entry name" value="CRISPR-assoc_prot_Cas6_N_sf"/>
</dbReference>
<dbReference type="Proteomes" id="UP001501020">
    <property type="component" value="Unassembled WGS sequence"/>
</dbReference>
<reference evidence="2 3" key="1">
    <citation type="journal article" date="2019" name="Int. J. Syst. Evol. Microbiol.">
        <title>The Global Catalogue of Microorganisms (GCM) 10K type strain sequencing project: providing services to taxonomists for standard genome sequencing and annotation.</title>
        <authorList>
            <consortium name="The Broad Institute Genomics Platform"/>
            <consortium name="The Broad Institute Genome Sequencing Center for Infectious Disease"/>
            <person name="Wu L."/>
            <person name="Ma J."/>
        </authorList>
    </citation>
    <scope>NUCLEOTIDE SEQUENCE [LARGE SCALE GENOMIC DNA]</scope>
    <source>
        <strain evidence="2 3">JCM 13850</strain>
    </source>
</reference>
<evidence type="ECO:0000259" key="1">
    <source>
        <dbReference type="Pfam" id="PF10040"/>
    </source>
</evidence>
<dbReference type="Gene3D" id="3.30.70.1890">
    <property type="match status" value="1"/>
</dbReference>
<name>A0ABN3ADV3_9ACTN</name>
<sequence>MPARIIVHLEPAGGRPPVPPPHTGPAVNAAFLAALRDFGESDLSSALHETRPPKPFALTPLLDEQDRRAGASSERVRFEIGVLVDSLTAPILQALAATENVRVARCLYRVASVGIGRAEAFPDLAAGARPADRWALRIATPVAFFTAREEGARRVRPFPEPEWVLADLYRKWTAFAPDAPLDEATSQAITQNIEIADYRLTMTEHLLKANVPPVRGSVGKVVYRVADTRRSSPEALASLDTLVRFSAYAGIGDRTTIGMGHVLPQTR</sequence>
<evidence type="ECO:0000313" key="3">
    <source>
        <dbReference type="Proteomes" id="UP001501020"/>
    </source>
</evidence>
<evidence type="ECO:0000313" key="2">
    <source>
        <dbReference type="EMBL" id="GAA2162010.1"/>
    </source>
</evidence>
<dbReference type="InterPro" id="IPR019267">
    <property type="entry name" value="CRISPR-assoc_Cas6_C"/>
</dbReference>
<gene>
    <name evidence="2" type="ORF">GCM10009727_76910</name>
</gene>
<organism evidence="2 3">
    <name type="scientific">Actinomadura napierensis</name>
    <dbReference type="NCBI Taxonomy" id="267854"/>
    <lineage>
        <taxon>Bacteria</taxon>
        <taxon>Bacillati</taxon>
        <taxon>Actinomycetota</taxon>
        <taxon>Actinomycetes</taxon>
        <taxon>Streptosporangiales</taxon>
        <taxon>Thermomonosporaceae</taxon>
        <taxon>Actinomadura</taxon>
    </lineage>
</organism>
<dbReference type="Gene3D" id="3.30.70.1900">
    <property type="match status" value="1"/>
</dbReference>
<dbReference type="Pfam" id="PF10040">
    <property type="entry name" value="CRISPR_Cas6"/>
    <property type="match status" value="1"/>
</dbReference>
<comment type="caution">
    <text evidence="2">The sequence shown here is derived from an EMBL/GenBank/DDBJ whole genome shotgun (WGS) entry which is preliminary data.</text>
</comment>